<feature type="compositionally biased region" description="Pro residues" evidence="1">
    <location>
        <begin position="232"/>
        <end position="242"/>
    </location>
</feature>
<accession>A0A1H5R2A6</accession>
<dbReference type="SUPFAM" id="SSF47203">
    <property type="entry name" value="Acyl-CoA dehydrogenase C-terminal domain-like"/>
    <property type="match status" value="2"/>
</dbReference>
<dbReference type="EMBL" id="FNUJ01000006">
    <property type="protein sequence ID" value="SEF32194.1"/>
    <property type="molecule type" value="Genomic_DNA"/>
</dbReference>
<dbReference type="Proteomes" id="UP000198878">
    <property type="component" value="Unassembled WGS sequence"/>
</dbReference>
<sequence length="242" mass="26234">MRLATYRADAGLPFTREAALAHRLCVGRGARIGSDDVQLLGGHGYVREHTRSNAGTATYARSMSPPWRARLNPRSGLARAARDETRRLLTDAGLTIDYDRTGLRRPAAVAVFIALEADYEASYLLTLEVAWMADNARPNSLDASMAKAENGRVGPAEGQAGVGTYRVGMSRRRKLSGAEFVGNGQADRAAAGDDDFSGLHDARSRRARGPGSVPTPRIRSRRALRAARSPARMPPEPPRFPR</sequence>
<evidence type="ECO:0000313" key="2">
    <source>
        <dbReference type="EMBL" id="SEF32194.1"/>
    </source>
</evidence>
<dbReference type="AlphaFoldDB" id="A0A1H5R2A6"/>
<dbReference type="GO" id="GO:0016627">
    <property type="term" value="F:oxidoreductase activity, acting on the CH-CH group of donors"/>
    <property type="evidence" value="ECO:0007669"/>
    <property type="project" value="InterPro"/>
</dbReference>
<organism evidence="2 3">
    <name type="scientific">Amycolatopsis pretoriensis</name>
    <dbReference type="NCBI Taxonomy" id="218821"/>
    <lineage>
        <taxon>Bacteria</taxon>
        <taxon>Bacillati</taxon>
        <taxon>Actinomycetota</taxon>
        <taxon>Actinomycetes</taxon>
        <taxon>Pseudonocardiales</taxon>
        <taxon>Pseudonocardiaceae</taxon>
        <taxon>Amycolatopsis</taxon>
    </lineage>
</organism>
<dbReference type="STRING" id="218821.SAMN05421837_106118"/>
<proteinExistence type="predicted"/>
<protein>
    <submittedName>
        <fullName evidence="2">Acyl-CoA dehydrogenase, C-terminal domain</fullName>
    </submittedName>
</protein>
<keyword evidence="3" id="KW-1185">Reference proteome</keyword>
<evidence type="ECO:0000256" key="1">
    <source>
        <dbReference type="SAM" id="MobiDB-lite"/>
    </source>
</evidence>
<evidence type="ECO:0000313" key="3">
    <source>
        <dbReference type="Proteomes" id="UP000198878"/>
    </source>
</evidence>
<dbReference type="InterPro" id="IPR036250">
    <property type="entry name" value="AcylCo_DH-like_C"/>
</dbReference>
<gene>
    <name evidence="2" type="ORF">SAMN05421837_106118</name>
</gene>
<reference evidence="3" key="1">
    <citation type="submission" date="2016-10" db="EMBL/GenBank/DDBJ databases">
        <authorList>
            <person name="Varghese N."/>
            <person name="Submissions S."/>
        </authorList>
    </citation>
    <scope>NUCLEOTIDE SEQUENCE [LARGE SCALE GENOMIC DNA]</scope>
    <source>
        <strain evidence="3">DSM 44654</strain>
    </source>
</reference>
<feature type="region of interest" description="Disordered" evidence="1">
    <location>
        <begin position="186"/>
        <end position="242"/>
    </location>
</feature>
<name>A0A1H5R2A6_9PSEU</name>